<evidence type="ECO:0000313" key="2">
    <source>
        <dbReference type="EMBL" id="VDO62132.1"/>
    </source>
</evidence>
<reference evidence="2 3" key="2">
    <citation type="submission" date="2018-11" db="EMBL/GenBank/DDBJ databases">
        <authorList>
            <consortium name="Pathogen Informatics"/>
        </authorList>
    </citation>
    <scope>NUCLEOTIDE SEQUENCE [LARGE SCALE GENOMIC DNA]</scope>
</reference>
<dbReference type="Proteomes" id="UP000267606">
    <property type="component" value="Unassembled WGS sequence"/>
</dbReference>
<gene>
    <name evidence="2" type="ORF">OFLC_LOCUS9645</name>
</gene>
<feature type="transmembrane region" description="Helical" evidence="1">
    <location>
        <begin position="24"/>
        <end position="46"/>
    </location>
</feature>
<keyword evidence="1" id="KW-0812">Transmembrane</keyword>
<evidence type="ECO:0000256" key="1">
    <source>
        <dbReference type="SAM" id="Phobius"/>
    </source>
</evidence>
<keyword evidence="1" id="KW-1133">Transmembrane helix</keyword>
<name>A0A183HQ83_9BILA</name>
<organism evidence="4">
    <name type="scientific">Onchocerca flexuosa</name>
    <dbReference type="NCBI Taxonomy" id="387005"/>
    <lineage>
        <taxon>Eukaryota</taxon>
        <taxon>Metazoa</taxon>
        <taxon>Ecdysozoa</taxon>
        <taxon>Nematoda</taxon>
        <taxon>Chromadorea</taxon>
        <taxon>Rhabditida</taxon>
        <taxon>Spirurina</taxon>
        <taxon>Spiruromorpha</taxon>
        <taxon>Filarioidea</taxon>
        <taxon>Onchocercidae</taxon>
        <taxon>Onchocerca</taxon>
    </lineage>
</organism>
<evidence type="ECO:0000313" key="4">
    <source>
        <dbReference type="WBParaSite" id="OFLC_0000964401-mRNA-1"/>
    </source>
</evidence>
<protein>
    <submittedName>
        <fullName evidence="4">G_PROTEIN_RECEP_F1_2 domain-containing protein</fullName>
    </submittedName>
</protein>
<dbReference type="WBParaSite" id="OFLC_0000964401-mRNA-1">
    <property type="protein sequence ID" value="OFLC_0000964401-mRNA-1"/>
    <property type="gene ID" value="OFLC_0000964401"/>
</dbReference>
<proteinExistence type="predicted"/>
<dbReference type="AlphaFoldDB" id="A0A183HQ83"/>
<sequence length="48" mass="5565">MIMLFVYRQSDVRRAPINVAVDTIFSNVCLLNIINVYEAFLIVIIIHL</sequence>
<keyword evidence="3" id="KW-1185">Reference proteome</keyword>
<accession>A0A183HQ83</accession>
<reference evidence="4" key="1">
    <citation type="submission" date="2016-06" db="UniProtKB">
        <authorList>
            <consortium name="WormBaseParasite"/>
        </authorList>
    </citation>
    <scope>IDENTIFICATION</scope>
</reference>
<evidence type="ECO:0000313" key="3">
    <source>
        <dbReference type="Proteomes" id="UP000267606"/>
    </source>
</evidence>
<dbReference type="EMBL" id="UZAJ01012054">
    <property type="protein sequence ID" value="VDO62132.1"/>
    <property type="molecule type" value="Genomic_DNA"/>
</dbReference>
<keyword evidence="1" id="KW-0472">Membrane</keyword>